<dbReference type="SUPFAM" id="SSF49503">
    <property type="entry name" value="Cupredoxins"/>
    <property type="match status" value="1"/>
</dbReference>
<dbReference type="SUPFAM" id="SSF46626">
    <property type="entry name" value="Cytochrome c"/>
    <property type="match status" value="1"/>
</dbReference>
<keyword evidence="13 20" id="KW-0472">Membrane</keyword>
<evidence type="ECO:0000256" key="20">
    <source>
        <dbReference type="SAM" id="Phobius"/>
    </source>
</evidence>
<dbReference type="Gene3D" id="2.60.40.420">
    <property type="entry name" value="Cupredoxins - blue copper proteins"/>
    <property type="match status" value="1"/>
</dbReference>
<keyword evidence="11 16" id="KW-0408">Iron</keyword>
<evidence type="ECO:0000256" key="8">
    <source>
        <dbReference type="ARBA" id="ARBA00022967"/>
    </source>
</evidence>
<evidence type="ECO:0000256" key="17">
    <source>
        <dbReference type="RuleBase" id="RU000456"/>
    </source>
</evidence>
<dbReference type="Pfam" id="PF02790">
    <property type="entry name" value="COX2_TM"/>
    <property type="match status" value="1"/>
</dbReference>
<dbReference type="InterPro" id="IPR036257">
    <property type="entry name" value="Cyt_c_oxidase_su2_TM_sf"/>
</dbReference>
<evidence type="ECO:0000256" key="10">
    <source>
        <dbReference type="ARBA" id="ARBA00022989"/>
    </source>
</evidence>
<evidence type="ECO:0000256" key="16">
    <source>
        <dbReference type="PROSITE-ProRule" id="PRU00433"/>
    </source>
</evidence>
<dbReference type="Pfam" id="PF00034">
    <property type="entry name" value="Cytochrom_C"/>
    <property type="match status" value="1"/>
</dbReference>
<dbReference type="PANTHER" id="PTHR22888">
    <property type="entry name" value="CYTOCHROME C OXIDASE, SUBUNIT II"/>
    <property type="match status" value="1"/>
</dbReference>
<evidence type="ECO:0000256" key="4">
    <source>
        <dbReference type="ARBA" id="ARBA00022617"/>
    </source>
</evidence>
<dbReference type="InterPro" id="IPR001505">
    <property type="entry name" value="Copper_CuA"/>
</dbReference>
<comment type="function">
    <text evidence="14 18">Subunits I and II form the functional core of the enzyme complex. Electrons originating in cytochrome c are transferred via heme a and Cu(A) to the binuclear center formed by heme a3 and Cu(B).</text>
</comment>
<protein>
    <recommendedName>
        <fullName evidence="18">Cytochrome c oxidase subunit 2</fullName>
        <ecNumber evidence="18">7.1.1.9</ecNumber>
    </recommendedName>
</protein>
<keyword evidence="4 16" id="KW-0349">Heme</keyword>
<dbReference type="CDD" id="cd04213">
    <property type="entry name" value="CuRO_CcO_Caa3_II"/>
    <property type="match status" value="1"/>
</dbReference>
<evidence type="ECO:0000256" key="7">
    <source>
        <dbReference type="ARBA" id="ARBA00022723"/>
    </source>
</evidence>
<dbReference type="EMBL" id="JAHLZF010000006">
    <property type="protein sequence ID" value="MBU6080502.1"/>
    <property type="molecule type" value="Genomic_DNA"/>
</dbReference>
<evidence type="ECO:0000256" key="5">
    <source>
        <dbReference type="ARBA" id="ARBA00022660"/>
    </source>
</evidence>
<dbReference type="PROSITE" id="PS50857">
    <property type="entry name" value="COX2_CUA"/>
    <property type="match status" value="1"/>
</dbReference>
<evidence type="ECO:0000256" key="12">
    <source>
        <dbReference type="ARBA" id="ARBA00023008"/>
    </source>
</evidence>
<keyword evidence="10 20" id="KW-1133">Transmembrane helix</keyword>
<evidence type="ECO:0000259" key="21">
    <source>
        <dbReference type="PROSITE" id="PS50857"/>
    </source>
</evidence>
<feature type="domain" description="Cytochrome oxidase subunit II copper A binding" evidence="21">
    <location>
        <begin position="131"/>
        <end position="244"/>
    </location>
</feature>
<feature type="domain" description="Cytochrome oxidase subunit II transmembrane region profile" evidence="22">
    <location>
        <begin position="20"/>
        <end position="121"/>
    </location>
</feature>
<evidence type="ECO:0000256" key="3">
    <source>
        <dbReference type="ARBA" id="ARBA00022448"/>
    </source>
</evidence>
<evidence type="ECO:0000256" key="2">
    <source>
        <dbReference type="ARBA" id="ARBA00007866"/>
    </source>
</evidence>
<evidence type="ECO:0000256" key="11">
    <source>
        <dbReference type="ARBA" id="ARBA00023004"/>
    </source>
</evidence>
<keyword evidence="5 17" id="KW-0679">Respiratory chain</keyword>
<comment type="catalytic activity">
    <reaction evidence="15 18">
        <text>4 Fe(II)-[cytochrome c] + O2 + 8 H(+)(in) = 4 Fe(III)-[cytochrome c] + 2 H2O + 4 H(+)(out)</text>
        <dbReference type="Rhea" id="RHEA:11436"/>
        <dbReference type="Rhea" id="RHEA-COMP:10350"/>
        <dbReference type="Rhea" id="RHEA-COMP:14399"/>
        <dbReference type="ChEBI" id="CHEBI:15377"/>
        <dbReference type="ChEBI" id="CHEBI:15378"/>
        <dbReference type="ChEBI" id="CHEBI:15379"/>
        <dbReference type="ChEBI" id="CHEBI:29033"/>
        <dbReference type="ChEBI" id="CHEBI:29034"/>
        <dbReference type="EC" id="7.1.1.9"/>
    </reaction>
</comment>
<evidence type="ECO:0000256" key="18">
    <source>
        <dbReference type="RuleBase" id="RU004024"/>
    </source>
</evidence>
<dbReference type="Pfam" id="PF00116">
    <property type="entry name" value="COX2"/>
    <property type="match status" value="1"/>
</dbReference>
<dbReference type="PANTHER" id="PTHR22888:SF10">
    <property type="entry name" value="CYTOCHROME C OXIDASE SUBUNIT 2"/>
    <property type="match status" value="1"/>
</dbReference>
<evidence type="ECO:0000256" key="1">
    <source>
        <dbReference type="ARBA" id="ARBA00004141"/>
    </source>
</evidence>
<proteinExistence type="inferred from homology"/>
<keyword evidence="7 16" id="KW-0479">Metal-binding</keyword>
<comment type="caution">
    <text evidence="24">The sequence shown here is derived from an EMBL/GenBank/DDBJ whole genome shotgun (WGS) entry which is preliminary data.</text>
</comment>
<dbReference type="RefSeq" id="WP_144159760.1">
    <property type="nucleotide sequence ID" value="NZ_CAUPKR010000014.1"/>
</dbReference>
<keyword evidence="25" id="KW-1185">Reference proteome</keyword>
<feature type="transmembrane region" description="Helical" evidence="20">
    <location>
        <begin position="41"/>
        <end position="67"/>
    </location>
</feature>
<sequence>MKGLTSKFKAVGALMILALILSGCGEEFLSALRPQGQGASDILSLMILSIAVMMFVFVVVMVIYVFVILKFRKKKGQEDFIPEQVEGSHTLETLWTVVPIILILILAVPTVQYTFSLVDTSPQVNAEGEEEDQIWVNVTGKQYWWHFEYEGMDVTTSQEIYIPTDRRVYLSLHSEDVIHSFWVPTLQGKIDVNPTGNRNEIWIDADKEGVYWGKCAEFCGPSHSLMDFKVVAVSPGEFEQWVKDMRNIDPEETPESEVATAGQEVFANNCMSCHANGTSPNKIGPNVSNFGDRERIAGVLEYNKENLMEWIETKGEEMKPGNMMTTAAYDLSDEELDQVAEYLMSLSPSEITPENAEDNEYIESDLSDLFIDQEENEDEGSEGESEGDSEGESEEDSDSNQ</sequence>
<dbReference type="InterPro" id="IPR008972">
    <property type="entry name" value="Cupredoxin"/>
</dbReference>
<keyword evidence="8" id="KW-1278">Translocase</keyword>
<keyword evidence="12 18" id="KW-0186">Copper</keyword>
<organism evidence="24 25">
    <name type="scientific">Allobacillus halotolerans</name>
    <dbReference type="NCBI Taxonomy" id="570278"/>
    <lineage>
        <taxon>Bacteria</taxon>
        <taxon>Bacillati</taxon>
        <taxon>Bacillota</taxon>
        <taxon>Bacilli</taxon>
        <taxon>Bacillales</taxon>
        <taxon>Bacillaceae</taxon>
        <taxon>Allobacillus</taxon>
    </lineage>
</organism>
<dbReference type="SUPFAM" id="SSF81464">
    <property type="entry name" value="Cytochrome c oxidase subunit II-like, transmembrane region"/>
    <property type="match status" value="1"/>
</dbReference>
<dbReference type="InterPro" id="IPR011759">
    <property type="entry name" value="Cyt_c_oxidase_su2_TM_dom"/>
</dbReference>
<dbReference type="InterPro" id="IPR036909">
    <property type="entry name" value="Cyt_c-like_dom_sf"/>
</dbReference>
<evidence type="ECO:0000256" key="15">
    <source>
        <dbReference type="ARBA" id="ARBA00047816"/>
    </source>
</evidence>
<dbReference type="PRINTS" id="PR01166">
    <property type="entry name" value="CYCOXIDASEII"/>
</dbReference>
<evidence type="ECO:0000256" key="9">
    <source>
        <dbReference type="ARBA" id="ARBA00022982"/>
    </source>
</evidence>
<dbReference type="InterPro" id="IPR014222">
    <property type="entry name" value="Cyt_c_oxidase_su2"/>
</dbReference>
<feature type="transmembrane region" description="Helical" evidence="20">
    <location>
        <begin position="94"/>
        <end position="115"/>
    </location>
</feature>
<dbReference type="InterPro" id="IPR045187">
    <property type="entry name" value="CcO_II"/>
</dbReference>
<dbReference type="Proteomes" id="UP000812672">
    <property type="component" value="Unassembled WGS sequence"/>
</dbReference>
<comment type="similarity">
    <text evidence="2 17">Belongs to the cytochrome c oxidase subunit 2 family.</text>
</comment>
<dbReference type="InterPro" id="IPR034236">
    <property type="entry name" value="CuRO_CcO_Caa3_II"/>
</dbReference>
<gene>
    <name evidence="24" type="primary">coxB</name>
    <name evidence="24" type="ORF">KQ486_05685</name>
</gene>
<dbReference type="Gene3D" id="1.10.287.90">
    <property type="match status" value="1"/>
</dbReference>
<keyword evidence="6 17" id="KW-0812">Transmembrane</keyword>
<evidence type="ECO:0000259" key="22">
    <source>
        <dbReference type="PROSITE" id="PS50999"/>
    </source>
</evidence>
<keyword evidence="9 17" id="KW-0249">Electron transport</keyword>
<comment type="subcellular location">
    <subcellularLocation>
        <location evidence="17">Cell membrane</location>
        <topology evidence="17">Multi-pass membrane protein</topology>
    </subcellularLocation>
    <subcellularLocation>
        <location evidence="1">Membrane</location>
        <topology evidence="1">Multi-pass membrane protein</topology>
    </subcellularLocation>
</comment>
<dbReference type="EC" id="7.1.1.9" evidence="18"/>
<accession>A0ABS6GN09</accession>
<dbReference type="PROSITE" id="PS00078">
    <property type="entry name" value="COX2"/>
    <property type="match status" value="1"/>
</dbReference>
<dbReference type="NCBIfam" id="TIGR02866">
    <property type="entry name" value="CoxB"/>
    <property type="match status" value="1"/>
</dbReference>
<dbReference type="InterPro" id="IPR009056">
    <property type="entry name" value="Cyt_c-like_dom"/>
</dbReference>
<evidence type="ECO:0000313" key="25">
    <source>
        <dbReference type="Proteomes" id="UP000812672"/>
    </source>
</evidence>
<comment type="cofactor">
    <cofactor evidence="18">
        <name>Cu cation</name>
        <dbReference type="ChEBI" id="CHEBI:23378"/>
    </cofactor>
    <text evidence="18">Binds a copper A center.</text>
</comment>
<dbReference type="InterPro" id="IPR002429">
    <property type="entry name" value="CcO_II-like_C"/>
</dbReference>
<reference evidence="24 25" key="1">
    <citation type="journal article" date="2011" name="Int. J. Syst. Evol. Microbiol.">
        <title>Allobacillus halotolerans gen. nov., sp. nov. isolated from shrimp paste.</title>
        <authorList>
            <person name="Sheu S.Y."/>
            <person name="Arun A.B."/>
            <person name="Jiang S.R."/>
            <person name="Young C.C."/>
            <person name="Chen W.M."/>
        </authorList>
    </citation>
    <scope>NUCLEOTIDE SEQUENCE [LARGE SCALE GENOMIC DNA]</scope>
    <source>
        <strain evidence="24 25">LMG 24826</strain>
    </source>
</reference>
<dbReference type="PROSITE" id="PS50999">
    <property type="entry name" value="COX2_TM"/>
    <property type="match status" value="1"/>
</dbReference>
<evidence type="ECO:0000256" key="19">
    <source>
        <dbReference type="SAM" id="MobiDB-lite"/>
    </source>
</evidence>
<feature type="domain" description="Cytochrome c" evidence="23">
    <location>
        <begin position="257"/>
        <end position="347"/>
    </location>
</feature>
<evidence type="ECO:0000313" key="24">
    <source>
        <dbReference type="EMBL" id="MBU6080502.1"/>
    </source>
</evidence>
<keyword evidence="3 17" id="KW-0813">Transport</keyword>
<name>A0ABS6GN09_9BACI</name>
<evidence type="ECO:0000256" key="13">
    <source>
        <dbReference type="ARBA" id="ARBA00023136"/>
    </source>
</evidence>
<dbReference type="PROSITE" id="PS51007">
    <property type="entry name" value="CYTC"/>
    <property type="match status" value="1"/>
</dbReference>
<evidence type="ECO:0000256" key="6">
    <source>
        <dbReference type="ARBA" id="ARBA00022692"/>
    </source>
</evidence>
<evidence type="ECO:0000259" key="23">
    <source>
        <dbReference type="PROSITE" id="PS51007"/>
    </source>
</evidence>
<feature type="region of interest" description="Disordered" evidence="19">
    <location>
        <begin position="348"/>
        <end position="401"/>
    </location>
</feature>
<evidence type="ECO:0000256" key="14">
    <source>
        <dbReference type="ARBA" id="ARBA00024688"/>
    </source>
</evidence>
<feature type="compositionally biased region" description="Acidic residues" evidence="19">
    <location>
        <begin position="355"/>
        <end position="401"/>
    </location>
</feature>
<dbReference type="PROSITE" id="PS51257">
    <property type="entry name" value="PROKAR_LIPOPROTEIN"/>
    <property type="match status" value="1"/>
</dbReference>